<dbReference type="EMBL" id="AP021927">
    <property type="protein sequence ID" value="BBQ32255.1"/>
    <property type="molecule type" value="Genomic_DNA"/>
</dbReference>
<evidence type="ECO:0000313" key="1">
    <source>
        <dbReference type="EMBL" id="BBQ32255.1"/>
    </source>
</evidence>
<accession>A0A6S4TU02</accession>
<gene>
    <name evidence="1" type="ORF">WP2W18E01_38370</name>
</gene>
<dbReference type="Proteomes" id="UP000515756">
    <property type="component" value="Chromosome"/>
</dbReference>
<dbReference type="AlphaFoldDB" id="A0A6S4TU02"/>
<reference evidence="1 2" key="1">
    <citation type="submission" date="2019-12" db="EMBL/GenBank/DDBJ databases">
        <title>complete genome sequences of Aeromonas caviae str. WP2-W18-ESBL-01 isolated from wastewater treatment plant effluent.</title>
        <authorList>
            <person name="Sekizuka T."/>
            <person name="Itokawa K."/>
            <person name="Yatsu K."/>
            <person name="Inamine Y."/>
            <person name="Kuroda M."/>
        </authorList>
    </citation>
    <scope>NUCLEOTIDE SEQUENCE [LARGE SCALE GENOMIC DNA]</scope>
    <source>
        <strain evidence="1 2">WP2-W18-ESBL-01</strain>
    </source>
</reference>
<dbReference type="RefSeq" id="WP_323883862.1">
    <property type="nucleotide sequence ID" value="NZ_JAPEDU010000008.1"/>
</dbReference>
<organism evidence="1 2">
    <name type="scientific">Aeromonas caviae</name>
    <name type="common">Aeromonas punctata</name>
    <dbReference type="NCBI Taxonomy" id="648"/>
    <lineage>
        <taxon>Bacteria</taxon>
        <taxon>Pseudomonadati</taxon>
        <taxon>Pseudomonadota</taxon>
        <taxon>Gammaproteobacteria</taxon>
        <taxon>Aeromonadales</taxon>
        <taxon>Aeromonadaceae</taxon>
        <taxon>Aeromonas</taxon>
    </lineage>
</organism>
<protein>
    <submittedName>
        <fullName evidence="1">Uncharacterized protein</fullName>
    </submittedName>
</protein>
<name>A0A6S4TU02_AERCA</name>
<proteinExistence type="predicted"/>
<evidence type="ECO:0000313" key="2">
    <source>
        <dbReference type="Proteomes" id="UP000515756"/>
    </source>
</evidence>
<sequence length="118" mass="13158">MRSDISFEDVLLSIQARVLSVSLPCGCRLSNGRHIHHCESVCEWFQWSERELSQAGKRALWTLLIQSGFDDIQHVSPADVLDYLDESDNGTLPVSAADFNLSLMLGREVLGVTRQVVA</sequence>